<evidence type="ECO:0000313" key="3">
    <source>
        <dbReference type="Ensembl" id="ENSAPEP00000004535.1"/>
    </source>
</evidence>
<dbReference type="Pfam" id="PF22945">
    <property type="entry name" value="LEM-3_GIY-YIG"/>
    <property type="match status" value="1"/>
</dbReference>
<dbReference type="GO" id="GO:0005737">
    <property type="term" value="C:cytoplasm"/>
    <property type="evidence" value="ECO:0007669"/>
    <property type="project" value="TreeGrafter"/>
</dbReference>
<feature type="compositionally biased region" description="Polar residues" evidence="2">
    <location>
        <begin position="222"/>
        <end position="234"/>
    </location>
</feature>
<dbReference type="Pfam" id="PF12796">
    <property type="entry name" value="Ank_2"/>
    <property type="match status" value="1"/>
</dbReference>
<dbReference type="SMART" id="SM00248">
    <property type="entry name" value="ANK"/>
    <property type="match status" value="2"/>
</dbReference>
<dbReference type="InterPro" id="IPR002110">
    <property type="entry name" value="Ankyrin_rpt"/>
</dbReference>
<proteinExistence type="predicted"/>
<dbReference type="GO" id="GO:0005654">
    <property type="term" value="C:nucleoplasm"/>
    <property type="evidence" value="ECO:0007669"/>
    <property type="project" value="TreeGrafter"/>
</dbReference>
<protein>
    <submittedName>
        <fullName evidence="3">Zgc:85936</fullName>
    </submittedName>
</protein>
<dbReference type="GO" id="GO:0000712">
    <property type="term" value="P:resolution of meiotic recombination intermediates"/>
    <property type="evidence" value="ECO:0007669"/>
    <property type="project" value="TreeGrafter"/>
</dbReference>
<dbReference type="SUPFAM" id="SSF48403">
    <property type="entry name" value="Ankyrin repeat"/>
    <property type="match status" value="1"/>
</dbReference>
<sequence>PCSDLHIAKTFVQLLLSEGAKPDLVGSKGVAAIHLAVGKETEKNTRCLKMLLQHGADPNIRSSEGLTPLHVAALWGCYQNLKLLLINGGNPNMKDNVRIALNYINNFLYYRNQLLHMTDTRSYANEALEQNSDLSFTPSPFVTGRTRSRLSRCSMRTSRTPESLFITSSLFEETLPTPVRARRQTPRSQSSEDFYNSPHAPYYPPSYSGSSTGGDSLPADCQDTQSSTLRASPSVSSSQADTLILSKSLTDSAIESETLCDTVLVEKKQDNSIRTTEQMRHIDTLIVIKLIFTVPDTLCHFLSYFTSPDFEYSPELRRVLQTFELPGCQDDEQALCQQFDQPDQNRKWREGIIKSSFNYLLLDPRLTQNLPFRSHTMTSQECFQTFIRAIFYVGKGKRSRPYSHLYEALEYYTGEKTCKRLCPKVQHILQVWKAEKGVISLHCFQNVIPVEAYTREACMVEAIGLKMLTNQKRGDFYGLVSNWQVKRKRELGIHLLYRAMQIFLAEGERQLRPADIRQ</sequence>
<keyword evidence="1" id="KW-0040">ANK repeat</keyword>
<accession>A0A3P8RXU0</accession>
<evidence type="ECO:0000256" key="2">
    <source>
        <dbReference type="SAM" id="MobiDB-lite"/>
    </source>
</evidence>
<dbReference type="PANTHER" id="PTHR46427">
    <property type="entry name" value="ANKYRIN REPEAT AND LEM DOMAIN-CONTAINING PROTEIN 1"/>
    <property type="match status" value="1"/>
</dbReference>
<dbReference type="InterPro" id="IPR036770">
    <property type="entry name" value="Ankyrin_rpt-contain_sf"/>
</dbReference>
<keyword evidence="4" id="KW-1185">Reference proteome</keyword>
<dbReference type="PROSITE" id="PS50297">
    <property type="entry name" value="ANK_REP_REGION"/>
    <property type="match status" value="2"/>
</dbReference>
<feature type="repeat" description="ANK" evidence="1">
    <location>
        <begin position="64"/>
        <end position="96"/>
    </location>
</feature>
<dbReference type="GO" id="GO:0004520">
    <property type="term" value="F:DNA endonuclease activity"/>
    <property type="evidence" value="ECO:0007669"/>
    <property type="project" value="TreeGrafter"/>
</dbReference>
<dbReference type="PANTHER" id="PTHR46427:SF1">
    <property type="entry name" value="ANKYRIN REPEAT AND LEM DOMAIN-CONTAINING PROTEIN 1"/>
    <property type="match status" value="1"/>
</dbReference>
<evidence type="ECO:0000313" key="4">
    <source>
        <dbReference type="Proteomes" id="UP000265080"/>
    </source>
</evidence>
<name>A0A3P8RXU0_AMPPE</name>
<dbReference type="CDD" id="cd10454">
    <property type="entry name" value="GIY-YIG_COG3680_Meta"/>
    <property type="match status" value="1"/>
</dbReference>
<dbReference type="GO" id="GO:0000724">
    <property type="term" value="P:double-strand break repair via homologous recombination"/>
    <property type="evidence" value="ECO:0007669"/>
    <property type="project" value="TreeGrafter"/>
</dbReference>
<dbReference type="AlphaFoldDB" id="A0A3P8RXU0"/>
<feature type="repeat" description="ANK" evidence="1">
    <location>
        <begin position="28"/>
        <end position="63"/>
    </location>
</feature>
<organism evidence="3 4">
    <name type="scientific">Amphiprion percula</name>
    <name type="common">Orange clownfish</name>
    <name type="synonym">Lutjanus percula</name>
    <dbReference type="NCBI Taxonomy" id="161767"/>
    <lineage>
        <taxon>Eukaryota</taxon>
        <taxon>Metazoa</taxon>
        <taxon>Chordata</taxon>
        <taxon>Craniata</taxon>
        <taxon>Vertebrata</taxon>
        <taxon>Euteleostomi</taxon>
        <taxon>Actinopterygii</taxon>
        <taxon>Neopterygii</taxon>
        <taxon>Teleostei</taxon>
        <taxon>Neoteleostei</taxon>
        <taxon>Acanthomorphata</taxon>
        <taxon>Ovalentaria</taxon>
        <taxon>Pomacentridae</taxon>
        <taxon>Amphiprion</taxon>
    </lineage>
</organism>
<feature type="region of interest" description="Disordered" evidence="2">
    <location>
        <begin position="176"/>
        <end position="234"/>
    </location>
</feature>
<reference evidence="3" key="2">
    <citation type="submission" date="2025-08" db="UniProtKB">
        <authorList>
            <consortium name="Ensembl"/>
        </authorList>
    </citation>
    <scope>IDENTIFICATION</scope>
</reference>
<dbReference type="InterPro" id="IPR034998">
    <property type="entry name" value="ANKLE1"/>
</dbReference>
<reference evidence="3 4" key="1">
    <citation type="submission" date="2018-03" db="EMBL/GenBank/DDBJ databases">
        <title>Finding Nemo's genes: A chromosome-scale reference assembly of the genome of the orange clownfish Amphiprion percula.</title>
        <authorList>
            <person name="Lehmann R."/>
        </authorList>
    </citation>
    <scope>NUCLEOTIDE SEQUENCE</scope>
</reference>
<reference evidence="3" key="3">
    <citation type="submission" date="2025-09" db="UniProtKB">
        <authorList>
            <consortium name="Ensembl"/>
        </authorList>
    </citation>
    <scope>IDENTIFICATION</scope>
</reference>
<dbReference type="Ensembl" id="ENSAPET00000004655.1">
    <property type="protein sequence ID" value="ENSAPEP00000004535.1"/>
    <property type="gene ID" value="ENSAPEG00000003256.1"/>
</dbReference>
<feature type="compositionally biased region" description="Low complexity" evidence="2">
    <location>
        <begin position="195"/>
        <end position="216"/>
    </location>
</feature>
<dbReference type="STRING" id="161767.ENSAPEP00000004535"/>
<evidence type="ECO:0000256" key="1">
    <source>
        <dbReference type="PROSITE-ProRule" id="PRU00023"/>
    </source>
</evidence>
<dbReference type="OMA" id="KRLCPKV"/>
<dbReference type="Proteomes" id="UP000265080">
    <property type="component" value="Chromosome 2"/>
</dbReference>
<dbReference type="GeneTree" id="ENSGT00510000049316"/>
<dbReference type="Gene3D" id="1.25.40.20">
    <property type="entry name" value="Ankyrin repeat-containing domain"/>
    <property type="match status" value="1"/>
</dbReference>
<dbReference type="PROSITE" id="PS50088">
    <property type="entry name" value="ANK_REPEAT"/>
    <property type="match status" value="2"/>
</dbReference>